<keyword evidence="1" id="KW-0472">Membrane</keyword>
<evidence type="ECO:0000313" key="3">
    <source>
        <dbReference type="Proteomes" id="UP000236919"/>
    </source>
</evidence>
<keyword evidence="1" id="KW-0812">Transmembrane</keyword>
<evidence type="ECO:0000313" key="2">
    <source>
        <dbReference type="EMBL" id="POR51259.1"/>
    </source>
</evidence>
<organism evidence="2 3">
    <name type="scientific">Bosea psychrotolerans</name>
    <dbReference type="NCBI Taxonomy" id="1871628"/>
    <lineage>
        <taxon>Bacteria</taxon>
        <taxon>Pseudomonadati</taxon>
        <taxon>Pseudomonadota</taxon>
        <taxon>Alphaproteobacteria</taxon>
        <taxon>Hyphomicrobiales</taxon>
        <taxon>Boseaceae</taxon>
        <taxon>Bosea</taxon>
    </lineage>
</organism>
<comment type="caution">
    <text evidence="2">The sequence shown here is derived from an EMBL/GenBank/DDBJ whole genome shotgun (WGS) entry which is preliminary data.</text>
</comment>
<keyword evidence="1" id="KW-1133">Transmembrane helix</keyword>
<accession>A0A2S4M9G9</accession>
<proteinExistence type="predicted"/>
<reference evidence="2 3" key="1">
    <citation type="submission" date="2018-01" db="EMBL/GenBank/DDBJ databases">
        <title>Genomic Encyclopedia of Type Strains, Phase III (KMG-III): the genomes of soil and plant-associated and newly described type strains.</title>
        <authorList>
            <person name="Whitman W."/>
        </authorList>
    </citation>
    <scope>NUCLEOTIDE SEQUENCE [LARGE SCALE GENOMIC DNA]</scope>
    <source>
        <strain evidence="2 3">1131</strain>
    </source>
</reference>
<dbReference type="Proteomes" id="UP000236919">
    <property type="component" value="Unassembled WGS sequence"/>
</dbReference>
<keyword evidence="3" id="KW-1185">Reference proteome</keyword>
<gene>
    <name evidence="2" type="ORF">CYD53_10742</name>
</gene>
<feature type="transmembrane region" description="Helical" evidence="1">
    <location>
        <begin position="18"/>
        <end position="37"/>
    </location>
</feature>
<evidence type="ECO:0000256" key="1">
    <source>
        <dbReference type="SAM" id="Phobius"/>
    </source>
</evidence>
<dbReference type="AlphaFoldDB" id="A0A2S4M9G9"/>
<dbReference type="EMBL" id="PQFZ01000007">
    <property type="protein sequence ID" value="POR51259.1"/>
    <property type="molecule type" value="Genomic_DNA"/>
</dbReference>
<name>A0A2S4M9G9_9HYPH</name>
<sequence>MHAFSRSVENQVSSQSAILLRALVVIVVATIIILPLLD</sequence>
<protein>
    <submittedName>
        <fullName evidence="2">Uncharacterized protein</fullName>
    </submittedName>
</protein>